<evidence type="ECO:0000313" key="14">
    <source>
        <dbReference type="Proteomes" id="UP001355207"/>
    </source>
</evidence>
<reference evidence="13 14" key="1">
    <citation type="submission" date="2024-01" db="EMBL/GenBank/DDBJ databases">
        <title>Comparative genomics of Cryptococcus and Kwoniella reveals pathogenesis evolution and contrasting modes of karyotype evolution via chromosome fusion or intercentromeric recombination.</title>
        <authorList>
            <person name="Coelho M.A."/>
            <person name="David-Palma M."/>
            <person name="Shea T."/>
            <person name="Bowers K."/>
            <person name="McGinley-Smith S."/>
            <person name="Mohammad A.W."/>
            <person name="Gnirke A."/>
            <person name="Yurkov A.M."/>
            <person name="Nowrousian M."/>
            <person name="Sun S."/>
            <person name="Cuomo C.A."/>
            <person name="Heitman J."/>
        </authorList>
    </citation>
    <scope>NUCLEOTIDE SEQUENCE [LARGE SCALE GENOMIC DNA]</scope>
    <source>
        <strain evidence="13 14">CBS 6074</strain>
    </source>
</reference>
<dbReference type="GO" id="GO:0005634">
    <property type="term" value="C:nucleus"/>
    <property type="evidence" value="ECO:0007669"/>
    <property type="project" value="UniProtKB-SubCell"/>
</dbReference>
<dbReference type="Gene3D" id="1.25.40.180">
    <property type="match status" value="1"/>
</dbReference>
<dbReference type="InterPro" id="IPR007196">
    <property type="entry name" value="CCR4-Not_Not1_C"/>
</dbReference>
<dbReference type="CDD" id="cd20710">
    <property type="entry name" value="NOT1_connector"/>
    <property type="match status" value="1"/>
</dbReference>
<evidence type="ECO:0000259" key="9">
    <source>
        <dbReference type="Pfam" id="PF16415"/>
    </source>
</evidence>
<keyword evidence="5" id="KW-0539">Nucleus</keyword>
<evidence type="ECO:0000259" key="11">
    <source>
        <dbReference type="Pfam" id="PF16418"/>
    </source>
</evidence>
<feature type="domain" description="CCR4-NOT transcription complex subunit 1 TTP binding" evidence="10">
    <location>
        <begin position="819"/>
        <end position="980"/>
    </location>
</feature>
<evidence type="ECO:0000313" key="13">
    <source>
        <dbReference type="EMBL" id="WWC88012.1"/>
    </source>
</evidence>
<organism evidence="13 14">
    <name type="scientific">Kwoniella dendrophila CBS 6074</name>
    <dbReference type="NCBI Taxonomy" id="1295534"/>
    <lineage>
        <taxon>Eukaryota</taxon>
        <taxon>Fungi</taxon>
        <taxon>Dikarya</taxon>
        <taxon>Basidiomycota</taxon>
        <taxon>Agaricomycotina</taxon>
        <taxon>Tremellomycetes</taxon>
        <taxon>Tremellales</taxon>
        <taxon>Cryptococcaceae</taxon>
        <taxon>Kwoniella</taxon>
    </lineage>
</organism>
<dbReference type="PANTHER" id="PTHR13162:SF8">
    <property type="entry name" value="CCR4-NOT TRANSCRIPTION COMPLEX SUBUNIT 1"/>
    <property type="match status" value="1"/>
</dbReference>
<dbReference type="GO" id="GO:0017148">
    <property type="term" value="P:negative regulation of translation"/>
    <property type="evidence" value="ECO:0007669"/>
    <property type="project" value="InterPro"/>
</dbReference>
<evidence type="ECO:0008006" key="15">
    <source>
        <dbReference type="Google" id="ProtNLM"/>
    </source>
</evidence>
<dbReference type="Pfam" id="PF16418">
    <property type="entry name" value="CNOT1_HEAT"/>
    <property type="match status" value="1"/>
</dbReference>
<dbReference type="InterPro" id="IPR040398">
    <property type="entry name" value="Not1"/>
</dbReference>
<keyword evidence="3" id="KW-0805">Transcription regulation</keyword>
<feature type="compositionally biased region" description="Low complexity" evidence="6">
    <location>
        <begin position="297"/>
        <end position="310"/>
    </location>
</feature>
<dbReference type="GO" id="GO:0030015">
    <property type="term" value="C:CCR4-NOT core complex"/>
    <property type="evidence" value="ECO:0007669"/>
    <property type="project" value="InterPro"/>
</dbReference>
<dbReference type="Pfam" id="PF16415">
    <property type="entry name" value="CNOT1_CAF1_bind"/>
    <property type="match status" value="1"/>
</dbReference>
<comment type="subcellular location">
    <subcellularLocation>
        <location evidence="1">Nucleus</location>
    </subcellularLocation>
</comment>
<dbReference type="InterPro" id="IPR032191">
    <property type="entry name" value="CNOT1_CAF1_bind"/>
</dbReference>
<sequence length="2310" mass="257122">MSIPPPGLGGGVNRTGPPPGFGGGNVGVVHSPINDANGTLSNSGINSGGNNAASGGSSGGGGGRRDGQGGPAVIIRAQIVFLLTTFTEDNFDKMSNEIRTLASSNGPEMYHHFLRRAIAVANPILQTLIQHSQQYKDDPAAPPPQIPTTGQAALVWRLLVTEAIRAARDVQLAPHFSFIMLSPAQSTPLPLPSLRLFNLPPALLFSLSAYTLASPHVFPPSHASFAVFHAILSQIFQPTMELLRSPGVPFWTMNTIPGKEPYTDDLTLQEARTLILALFPRSQASSSSNNGGITSRPATPTNPTSPHSSPLNSMQRQTLLGSLTVKFSSPAIILQTLSALSPGGPPRSPGTIPLEDVLFELGDNLTQDEGTVEAVVGRWWGPYLLEGLSPEEQHKQVTEEACHVIHGLCEGLRMGRVVDLHGVIKGMSGITSISWPDVVRSFDSPLTVAAYQTSIPLIICLIYVPPQIPIPPLAGLLPASLDSPTWENMSSLLSVLSLLTILPPDAMPIFTMPTAPSPQSYARIVDPPTSDTQLSKVARQQANDLQGAGLWNTLGLIQVLVNACGLAETDHPSEREREERADIGRRATDMLESAAKLAPELVLLALEKLPVSLKYGDKADMQKPLPPSVANMHTRLLAVYLSSAANAMTSSALVFHQMWQSSPEGLLSVLLEFYGEDENNLGRIVEIATELKILDKLLASENLHFTLDVAALASNKDLLNLEKWLAAGIEVKGEEFLEAIFDFVEHKIRLEIDHQHAPDSAGPLLYTLGITVYSIFIRVVRNAPNLSREDVARFKHLRTDILILNPRLLNLRPGSKAEQGFSEARYPKEIVEKVDEMYQQMYGGQLKLDDVIDELKRCQKSDDPTDQDTFAHALHSLFDEYKFMKTYPPKELTMTGLLFGAIIDYRLVKDTSAFVATRYVLDACKTPPNEALYQFGINALSILRNSLVDFPGLCRSLLEIPALHESHPVLINDIHQALVEREELDMQGGVKLAFPALRLPILIEEGDDEFREPESRKKDAFMFIINQIAPSNYESKAQELTAIFENQYSRWFAHYFIDVRVSLEMNRHEIYMQILEALHSPVFEKHVLWETYRKARDLLNSEATMNSASERTTLKTVASWLGKITLARNKPIKLRELSVKDILIQGFDTKRLIVAIPFVCNLILSCKDSVVFHTPNPWLMAILRLLAEFYHFAELRLNLKFEIEVLFSKLGVELESIEPSNQLRLHVPPPPPQDELPNRLDLELQRATSEMMNGGQRFAELPGNEAYARMQQLQTEAAAQAAQDAMTRRVDELIAQLPQYLVFNQDYPIFTAPTLKRIVHHSIDRAIREIIGPVIERSVTIAGISSRDLIQKDFGMEGDAVKMRQAAHMMVQNLAGSLALVTCKEPLRTSMIANIKQMLEQNGYTDDSMPDAMIAGVVNQNLEVACSVLKKAAMEKAAKDIDVNLAPQYAARKAHQNLRSQTPFWDGASFGFSLSHNALPDPLKLRPGGLTSQQFRVYEDFGEPTRMISHPTPPTNGDYLVAQYRDLNLNDGLVPSDIKRGPSPRVFNQNSIERSESVASPQALPPQTSVDKFHELASEIEKLLAQTPISNISALPAEHEIRGLIRGIVIIANQSVHRDSTTLTIAQKVVQLLYRSNAQLSREVYVYLLQQLCDLSPKVSREVKQWLVYAEDPRKFNVPVTVTLIRAQSINVHELDAALAQLIVRSYAQEVIDFVAQLIRECSISENAFIPRNGFANSLAALLKAQEIGRVTPTADALLEELRGGPIKSPAVPTPDAKPGIDGKLQERLSHYFLEWVRVFSTSKNAEVAFVPYITYLQKEGILNGEDVSSAFYRTAINTAVELDTAKLQQGLFYGTDALAKLIVLIVKNYGDKSGTSSVSRTVYYYNKIITIMSYSLVQKQLEMGDGFNQRPWARFFTSMLSELQSIEYNLPETYLGCLKHFANNLGITQPTYAPRFAFGWISIVSHRLFMPKLLQTARDDGWPEYHRCVMWLLRFLSPFLQSNDQMTPSSRSIFKATIKLLVILMHDFPEFLVEFYHTLSTAIPPHCVQMRNIILSAFPSTESPLPDPYKRLDQLIPEMQRFPTVRSDYIGALTDGNVKSAIDQYVRSGIPHLPSIVNELKNRIAVKSLINNNHQNQDGNNNANVTWNHTLLHATVFYLGTTAVQRRFQQTGVVDFDAKAPEVGVLTGLVHAFDAEGQYYMLSVIADQLRYPSAHTSFFIHLMLFLFGTSSKPTNEQTSAIPERIARILLERTLVQRPHPWGLLVTFIELLDNEIYGFWKQPFVRAEEEVYRLFGQVRGSVTARRELQA</sequence>
<evidence type="ECO:0000256" key="4">
    <source>
        <dbReference type="ARBA" id="ARBA00023163"/>
    </source>
</evidence>
<feature type="domain" description="CCR4-NOT transcription complex subunit 1" evidence="8">
    <location>
        <begin position="1313"/>
        <end position="1456"/>
    </location>
</feature>
<keyword evidence="2" id="KW-0678">Repressor</keyword>
<dbReference type="Pfam" id="PF16417">
    <property type="entry name" value="CNOT1_TTP_bind"/>
    <property type="match status" value="1"/>
</dbReference>
<feature type="compositionally biased region" description="Low complexity" evidence="6">
    <location>
        <begin position="37"/>
        <end position="55"/>
    </location>
</feature>
<dbReference type="GO" id="GO:0060090">
    <property type="term" value="F:molecular adaptor activity"/>
    <property type="evidence" value="ECO:0007669"/>
    <property type="project" value="TreeGrafter"/>
</dbReference>
<dbReference type="Gene3D" id="1.25.40.800">
    <property type="match status" value="1"/>
</dbReference>
<dbReference type="Gene3D" id="1.25.40.840">
    <property type="entry name" value="CCR4-NOT transcription complex subunit 1 TTP binding domain"/>
    <property type="match status" value="1"/>
</dbReference>
<keyword evidence="4" id="KW-0804">Transcription</keyword>
<accession>A0AAX4JRD9</accession>
<dbReference type="Pfam" id="PF12842">
    <property type="entry name" value="DUF3819"/>
    <property type="match status" value="1"/>
</dbReference>
<evidence type="ECO:0000256" key="3">
    <source>
        <dbReference type="ARBA" id="ARBA00023015"/>
    </source>
</evidence>
<dbReference type="Pfam" id="PF04054">
    <property type="entry name" value="Not1"/>
    <property type="match status" value="1"/>
</dbReference>
<dbReference type="EMBL" id="CP144100">
    <property type="protein sequence ID" value="WWC88012.1"/>
    <property type="molecule type" value="Genomic_DNA"/>
</dbReference>
<evidence type="ECO:0000256" key="5">
    <source>
        <dbReference type="ARBA" id="ARBA00023242"/>
    </source>
</evidence>
<keyword evidence="14" id="KW-1185">Reference proteome</keyword>
<feature type="domain" description="CCR4-Not complex component Not1 C-terminal" evidence="7">
    <location>
        <begin position="1922"/>
        <end position="2298"/>
    </location>
</feature>
<dbReference type="InterPro" id="IPR038535">
    <property type="entry name" value="CNOT1_TTP_bind_sf"/>
</dbReference>
<dbReference type="Proteomes" id="UP001355207">
    <property type="component" value="Chromosome 3"/>
</dbReference>
<feature type="domain" description="CCR4-NOT transcription complex subunit 1 CAF1-binding" evidence="9">
    <location>
        <begin position="1010"/>
        <end position="1226"/>
    </location>
</feature>
<feature type="region of interest" description="Disordered" evidence="6">
    <location>
        <begin position="1"/>
        <end position="69"/>
    </location>
</feature>
<proteinExistence type="predicted"/>
<protein>
    <recommendedName>
        <fullName evidence="15">CCR4-NOT transcription complex subunit 1</fullName>
    </recommendedName>
</protein>
<evidence type="ECO:0000259" key="10">
    <source>
        <dbReference type="Pfam" id="PF16417"/>
    </source>
</evidence>
<evidence type="ECO:0000256" key="6">
    <source>
        <dbReference type="SAM" id="MobiDB-lite"/>
    </source>
</evidence>
<evidence type="ECO:0000256" key="2">
    <source>
        <dbReference type="ARBA" id="ARBA00022491"/>
    </source>
</evidence>
<dbReference type="RefSeq" id="XP_066074775.1">
    <property type="nucleotide sequence ID" value="XM_066218678.1"/>
</dbReference>
<dbReference type="InterPro" id="IPR055454">
    <property type="entry name" value="CNOT1-like_NOT1_connector"/>
</dbReference>
<dbReference type="GeneID" id="91093585"/>
<evidence type="ECO:0000259" key="7">
    <source>
        <dbReference type="Pfam" id="PF04054"/>
    </source>
</evidence>
<dbReference type="InterPro" id="IPR024557">
    <property type="entry name" value="CNOT1_dom_4"/>
</dbReference>
<name>A0AAX4JRD9_9TREE</name>
<feature type="domain" description="CCR4-NOT transcription complex subunit 1 HEAT repeat" evidence="11">
    <location>
        <begin position="634"/>
        <end position="779"/>
    </location>
</feature>
<dbReference type="Pfam" id="PF25097">
    <property type="entry name" value="ARM_Cnot1"/>
    <property type="match status" value="1"/>
</dbReference>
<feature type="region of interest" description="Disordered" evidence="6">
    <location>
        <begin position="283"/>
        <end position="313"/>
    </location>
</feature>
<evidence type="ECO:0000259" key="12">
    <source>
        <dbReference type="Pfam" id="PF25097"/>
    </source>
</evidence>
<evidence type="ECO:0000259" key="8">
    <source>
        <dbReference type="Pfam" id="PF12842"/>
    </source>
</evidence>
<dbReference type="InterPro" id="IPR032194">
    <property type="entry name" value="CNOT1_HEAT"/>
</dbReference>
<feature type="domain" description="CCR4-NOT transcription complex subunit 1-like NOT1 connector" evidence="12">
    <location>
        <begin position="1579"/>
        <end position="1763"/>
    </location>
</feature>
<evidence type="ECO:0000256" key="1">
    <source>
        <dbReference type="ARBA" id="ARBA00004123"/>
    </source>
</evidence>
<dbReference type="GO" id="GO:0000288">
    <property type="term" value="P:nuclear-transcribed mRNA catabolic process, deadenylation-dependent decay"/>
    <property type="evidence" value="ECO:0007669"/>
    <property type="project" value="TreeGrafter"/>
</dbReference>
<dbReference type="Gene3D" id="1.25.40.790">
    <property type="match status" value="1"/>
</dbReference>
<gene>
    <name evidence="13" type="ORF">L201_002914</name>
</gene>
<feature type="compositionally biased region" description="Polar residues" evidence="6">
    <location>
        <begin position="283"/>
        <end position="293"/>
    </location>
</feature>
<dbReference type="PANTHER" id="PTHR13162">
    <property type="entry name" value="CCR4-NOT TRANSCRIPTION COMPLEX"/>
    <property type="match status" value="1"/>
</dbReference>
<dbReference type="InterPro" id="IPR032193">
    <property type="entry name" value="CNOT1_TTP_bind"/>
</dbReference>
<dbReference type="GO" id="GO:0000932">
    <property type="term" value="C:P-body"/>
    <property type="evidence" value="ECO:0007669"/>
    <property type="project" value="TreeGrafter"/>
</dbReference>